<gene>
    <name evidence="11" type="ORF">CYME_CMJ191C</name>
</gene>
<dbReference type="KEGG" id="cme:CYME_CMJ191C"/>
<evidence type="ECO:0000259" key="10">
    <source>
        <dbReference type="Pfam" id="PF00291"/>
    </source>
</evidence>
<comment type="pathway">
    <text evidence="2">Amino-acid biosynthesis; L-tryptophan biosynthesis; L-tryptophan from chorismate: step 5/5.</text>
</comment>
<dbReference type="InterPro" id="IPR001926">
    <property type="entry name" value="TrpB-like_PALP"/>
</dbReference>
<comment type="catalytic activity">
    <reaction evidence="9">
        <text>(1S,2R)-1-C-(indol-3-yl)glycerol 3-phosphate + L-serine = D-glyceraldehyde 3-phosphate + L-tryptophan + H2O</text>
        <dbReference type="Rhea" id="RHEA:10532"/>
        <dbReference type="ChEBI" id="CHEBI:15377"/>
        <dbReference type="ChEBI" id="CHEBI:33384"/>
        <dbReference type="ChEBI" id="CHEBI:57912"/>
        <dbReference type="ChEBI" id="CHEBI:58866"/>
        <dbReference type="ChEBI" id="CHEBI:59776"/>
        <dbReference type="EC" id="4.2.1.20"/>
    </reaction>
</comment>
<reference evidence="11 12" key="2">
    <citation type="journal article" date="2007" name="BMC Biol.">
        <title>A 100%-complete sequence reveals unusually simple genomic features in the hot-spring red alga Cyanidioschyzon merolae.</title>
        <authorList>
            <person name="Nozaki H."/>
            <person name="Takano H."/>
            <person name="Misumi O."/>
            <person name="Terasawa K."/>
            <person name="Matsuzaki M."/>
            <person name="Maruyama S."/>
            <person name="Nishida K."/>
            <person name="Yagisawa F."/>
            <person name="Yoshida Y."/>
            <person name="Fujiwara T."/>
            <person name="Takio S."/>
            <person name="Tamura K."/>
            <person name="Chung S.J."/>
            <person name="Nakamura S."/>
            <person name="Kuroiwa H."/>
            <person name="Tanaka K."/>
            <person name="Sato N."/>
            <person name="Kuroiwa T."/>
        </authorList>
    </citation>
    <scope>NUCLEOTIDE SEQUENCE [LARGE SCALE GENOMIC DNA]</scope>
    <source>
        <strain evidence="11 12">10D</strain>
    </source>
</reference>
<dbReference type="InterPro" id="IPR006654">
    <property type="entry name" value="Trp_synth_beta"/>
</dbReference>
<protein>
    <recommendedName>
        <fullName evidence="3">tryptophan synthase</fullName>
        <ecNumber evidence="3">4.2.1.20</ecNumber>
    </recommendedName>
</protein>
<evidence type="ECO:0000313" key="11">
    <source>
        <dbReference type="EMBL" id="BAM80312.1"/>
    </source>
</evidence>
<dbReference type="PANTHER" id="PTHR48077:SF3">
    <property type="entry name" value="TRYPTOPHAN SYNTHASE"/>
    <property type="match status" value="1"/>
</dbReference>
<dbReference type="SUPFAM" id="SSF53686">
    <property type="entry name" value="Tryptophan synthase beta subunit-like PLP-dependent enzymes"/>
    <property type="match status" value="1"/>
</dbReference>
<dbReference type="InterPro" id="IPR023026">
    <property type="entry name" value="Trp_synth_beta/beta-like"/>
</dbReference>
<dbReference type="RefSeq" id="XP_005534919.1">
    <property type="nucleotide sequence ID" value="XM_005534862.1"/>
</dbReference>
<dbReference type="eggNOG" id="KOG1395">
    <property type="taxonomic scope" value="Eukaryota"/>
</dbReference>
<keyword evidence="7" id="KW-0057">Aromatic amino acid biosynthesis</keyword>
<dbReference type="PROSITE" id="PS00168">
    <property type="entry name" value="TRP_SYNTHASE_BETA"/>
    <property type="match status" value="1"/>
</dbReference>
<evidence type="ECO:0000256" key="5">
    <source>
        <dbReference type="ARBA" id="ARBA00022822"/>
    </source>
</evidence>
<dbReference type="InterPro" id="IPR006653">
    <property type="entry name" value="Trp_synth_b_CS"/>
</dbReference>
<dbReference type="STRING" id="280699.M1VCL2"/>
<dbReference type="GO" id="GO:0005737">
    <property type="term" value="C:cytoplasm"/>
    <property type="evidence" value="ECO:0007669"/>
    <property type="project" value="TreeGrafter"/>
</dbReference>
<evidence type="ECO:0000256" key="7">
    <source>
        <dbReference type="ARBA" id="ARBA00023141"/>
    </source>
</evidence>
<comment type="cofactor">
    <cofactor evidence="1">
        <name>pyridoxal 5'-phosphate</name>
        <dbReference type="ChEBI" id="CHEBI:597326"/>
    </cofactor>
</comment>
<dbReference type="CDD" id="cd06446">
    <property type="entry name" value="Trp-synth_B"/>
    <property type="match status" value="1"/>
</dbReference>
<dbReference type="FunFam" id="3.40.50.1100:FF:000001">
    <property type="entry name" value="Tryptophan synthase beta chain"/>
    <property type="match status" value="1"/>
</dbReference>
<evidence type="ECO:0000256" key="6">
    <source>
        <dbReference type="ARBA" id="ARBA00022898"/>
    </source>
</evidence>
<evidence type="ECO:0000256" key="2">
    <source>
        <dbReference type="ARBA" id="ARBA00004733"/>
    </source>
</evidence>
<dbReference type="GeneID" id="16994082"/>
<dbReference type="Gramene" id="CMJ191CT">
    <property type="protein sequence ID" value="CMJ191CT"/>
    <property type="gene ID" value="CMJ191C"/>
</dbReference>
<evidence type="ECO:0000256" key="8">
    <source>
        <dbReference type="ARBA" id="ARBA00023239"/>
    </source>
</evidence>
<keyword evidence="4" id="KW-0028">Amino-acid biosynthesis</keyword>
<reference evidence="11 12" key="1">
    <citation type="journal article" date="2004" name="Nature">
        <title>Genome sequence of the ultrasmall unicellular red alga Cyanidioschyzon merolae 10D.</title>
        <authorList>
            <person name="Matsuzaki M."/>
            <person name="Misumi O."/>
            <person name="Shin-i T."/>
            <person name="Maruyama S."/>
            <person name="Takahara M."/>
            <person name="Miyagishima S."/>
            <person name="Mori T."/>
            <person name="Nishida K."/>
            <person name="Yagisawa F."/>
            <person name="Nishida K."/>
            <person name="Yoshida Y."/>
            <person name="Nishimura Y."/>
            <person name="Nakao S."/>
            <person name="Kobayashi T."/>
            <person name="Momoyama Y."/>
            <person name="Higashiyama T."/>
            <person name="Minoda A."/>
            <person name="Sano M."/>
            <person name="Nomoto H."/>
            <person name="Oishi K."/>
            <person name="Hayashi H."/>
            <person name="Ohta F."/>
            <person name="Nishizaka S."/>
            <person name="Haga S."/>
            <person name="Miura S."/>
            <person name="Morishita T."/>
            <person name="Kabeya Y."/>
            <person name="Terasawa K."/>
            <person name="Suzuki Y."/>
            <person name="Ishii Y."/>
            <person name="Asakawa S."/>
            <person name="Takano H."/>
            <person name="Ohta N."/>
            <person name="Kuroiwa H."/>
            <person name="Tanaka K."/>
            <person name="Shimizu N."/>
            <person name="Sugano S."/>
            <person name="Sato N."/>
            <person name="Nozaki H."/>
            <person name="Ogasawara N."/>
            <person name="Kohara Y."/>
            <person name="Kuroiwa T."/>
        </authorList>
    </citation>
    <scope>NUCLEOTIDE SEQUENCE [LARGE SCALE GENOMIC DNA]</scope>
    <source>
        <strain evidence="11 12">10D</strain>
    </source>
</reference>
<keyword evidence="5" id="KW-0822">Tryptophan biosynthesis</keyword>
<dbReference type="HAMAP" id="MF_00133">
    <property type="entry name" value="Trp_synth_beta"/>
    <property type="match status" value="1"/>
</dbReference>
<dbReference type="FunFam" id="3.40.50.1100:FF:000004">
    <property type="entry name" value="Tryptophan synthase beta chain"/>
    <property type="match status" value="1"/>
</dbReference>
<proteinExistence type="inferred from homology"/>
<dbReference type="AlphaFoldDB" id="M1VCL2"/>
<dbReference type="Pfam" id="PF00291">
    <property type="entry name" value="PALP"/>
    <property type="match status" value="1"/>
</dbReference>
<dbReference type="EC" id="4.2.1.20" evidence="3"/>
<dbReference type="UniPathway" id="UPA00035">
    <property type="reaction ID" value="UER00044"/>
</dbReference>
<dbReference type="NCBIfam" id="TIGR00263">
    <property type="entry name" value="trpB"/>
    <property type="match status" value="1"/>
</dbReference>
<keyword evidence="6" id="KW-0663">Pyridoxal phosphate</keyword>
<dbReference type="HOGENOM" id="CLU_016734_3_1_1"/>
<evidence type="ECO:0000256" key="1">
    <source>
        <dbReference type="ARBA" id="ARBA00001933"/>
    </source>
</evidence>
<dbReference type="Proteomes" id="UP000007014">
    <property type="component" value="Chromosome 10"/>
</dbReference>
<dbReference type="OrthoDB" id="10050244at2759"/>
<accession>M1VCL2</accession>
<dbReference type="Gene3D" id="3.40.50.1100">
    <property type="match status" value="2"/>
</dbReference>
<dbReference type="EMBL" id="AP006492">
    <property type="protein sequence ID" value="BAM80312.1"/>
    <property type="molecule type" value="Genomic_DNA"/>
</dbReference>
<keyword evidence="12" id="KW-1185">Reference proteome</keyword>
<dbReference type="InterPro" id="IPR036052">
    <property type="entry name" value="TrpB-like_PALP_sf"/>
</dbReference>
<evidence type="ECO:0000256" key="9">
    <source>
        <dbReference type="ARBA" id="ARBA00049047"/>
    </source>
</evidence>
<evidence type="ECO:0000256" key="3">
    <source>
        <dbReference type="ARBA" id="ARBA00012043"/>
    </source>
</evidence>
<dbReference type="OMA" id="PLTLCQN"/>
<dbReference type="PANTHER" id="PTHR48077">
    <property type="entry name" value="TRYPTOPHAN SYNTHASE-RELATED"/>
    <property type="match status" value="1"/>
</dbReference>
<evidence type="ECO:0000313" key="12">
    <source>
        <dbReference type="Proteomes" id="UP000007014"/>
    </source>
</evidence>
<organism evidence="11 12">
    <name type="scientific">Cyanidioschyzon merolae (strain NIES-3377 / 10D)</name>
    <name type="common">Unicellular red alga</name>
    <dbReference type="NCBI Taxonomy" id="280699"/>
    <lineage>
        <taxon>Eukaryota</taxon>
        <taxon>Rhodophyta</taxon>
        <taxon>Bangiophyceae</taxon>
        <taxon>Cyanidiales</taxon>
        <taxon>Cyanidiaceae</taxon>
        <taxon>Cyanidioschyzon</taxon>
    </lineage>
</organism>
<keyword evidence="8" id="KW-0456">Lyase</keyword>
<feature type="domain" description="Tryptophan synthase beta chain-like PALP" evidence="10">
    <location>
        <begin position="150"/>
        <end position="482"/>
    </location>
</feature>
<evidence type="ECO:0000256" key="4">
    <source>
        <dbReference type="ARBA" id="ARBA00022605"/>
    </source>
</evidence>
<dbReference type="GO" id="GO:0004834">
    <property type="term" value="F:tryptophan synthase activity"/>
    <property type="evidence" value="ECO:0007669"/>
    <property type="project" value="UniProtKB-EC"/>
</dbReference>
<sequence>MLNCTAFVAPLSNTTSFFLAKERFTRNSGRSVDNRRTLGRRARSQNPAARTVFLPSMLMTPERSVAADNATENVVPEEIEHGERVTDLRGRIGRYRSSVPDARGKFGPFGGKFVPETLISCLEELEEAYKKVSKDPTFQQELAQQLRDFAGRPTPLYFAERLTAHFARPDGSGMQIYLKREDLLHTGAHKINNALGQVLLARRMGRTRIIAETGAGQHGVATATVCARFGLPCVVYMGARDMERQKLNVFRMRLLGAEVRPVHTGTATLKDALSDAIRDWVTNPSTTHYVVGSVAGPHPYPAMVRDFHYVIGEEVYQQVQERHGPGRLPDILVACVGGGSNAIGLFRRFVDEPSVRFIGVEAAGRGLDTHEHAATLTKGSVGVLHGSMSYLLQDDDGQIVEAHSISAGLDYPGVGPEHAFMRDTGRAEYLSVTDEEALDAFQLVSGLEGILPALETSHAFAALKRINDTIPAGARPIVVVNCSGRGDKDVNTVITALKERNSPLVSGLDI</sequence>
<name>M1VCL2_CYAM1</name>